<dbReference type="PIRSF" id="PIRSF037505">
    <property type="entry name" value="Betaine_HMT"/>
    <property type="match status" value="1"/>
</dbReference>
<dbReference type="EMBL" id="JBCITK010000001">
    <property type="protein sequence ID" value="MEN0645438.1"/>
    <property type="molecule type" value="Genomic_DNA"/>
</dbReference>
<feature type="binding site" evidence="5">
    <location>
        <position position="229"/>
    </location>
    <ligand>
        <name>Zn(2+)</name>
        <dbReference type="ChEBI" id="CHEBI:29105"/>
    </ligand>
</feature>
<dbReference type="PROSITE" id="PS50970">
    <property type="entry name" value="HCY"/>
    <property type="match status" value="1"/>
</dbReference>
<dbReference type="InterPro" id="IPR036589">
    <property type="entry name" value="HCY_dom_sf"/>
</dbReference>
<accession>A0ABU9VQJ2</accession>
<name>A0ABU9VQJ2_9BACI</name>
<dbReference type="Pfam" id="PF02574">
    <property type="entry name" value="S-methyl_trans"/>
    <property type="match status" value="1"/>
</dbReference>
<evidence type="ECO:0000256" key="2">
    <source>
        <dbReference type="ARBA" id="ARBA00022679"/>
    </source>
</evidence>
<dbReference type="GO" id="GO:0032259">
    <property type="term" value="P:methylation"/>
    <property type="evidence" value="ECO:0007669"/>
    <property type="project" value="UniProtKB-KW"/>
</dbReference>
<evidence type="ECO:0000313" key="7">
    <source>
        <dbReference type="EMBL" id="MEN0645438.1"/>
    </source>
</evidence>
<comment type="caution">
    <text evidence="7">The sequence shown here is derived from an EMBL/GenBank/DDBJ whole genome shotgun (WGS) entry which is preliminary data.</text>
</comment>
<organism evidence="7 8">
    <name type="scientific">Alkalicoccobacillus gibsonii</name>
    <dbReference type="NCBI Taxonomy" id="79881"/>
    <lineage>
        <taxon>Bacteria</taxon>
        <taxon>Bacillati</taxon>
        <taxon>Bacillota</taxon>
        <taxon>Bacilli</taxon>
        <taxon>Bacillales</taxon>
        <taxon>Bacillaceae</taxon>
        <taxon>Alkalicoccobacillus</taxon>
    </lineage>
</organism>
<dbReference type="Gene3D" id="3.20.20.330">
    <property type="entry name" value="Homocysteine-binding-like domain"/>
    <property type="match status" value="1"/>
</dbReference>
<evidence type="ECO:0000313" key="8">
    <source>
        <dbReference type="Proteomes" id="UP001418796"/>
    </source>
</evidence>
<dbReference type="Proteomes" id="UP001418796">
    <property type="component" value="Unassembled WGS sequence"/>
</dbReference>
<keyword evidence="1 5" id="KW-0489">Methyltransferase</keyword>
<reference evidence="7 8" key="1">
    <citation type="submission" date="2024-03" db="EMBL/GenBank/DDBJ databases">
        <title>Bacilli Hybrid Assemblies.</title>
        <authorList>
            <person name="Kovac J."/>
        </authorList>
    </citation>
    <scope>NUCLEOTIDE SEQUENCE [LARGE SCALE GENOMIC DNA]</scope>
    <source>
        <strain evidence="7 8">FSL R7-0666</strain>
    </source>
</reference>
<dbReference type="SUPFAM" id="SSF82282">
    <property type="entry name" value="Homocysteine S-methyltransferase"/>
    <property type="match status" value="1"/>
</dbReference>
<feature type="binding site" evidence="5">
    <location>
        <position position="295"/>
    </location>
    <ligand>
        <name>Zn(2+)</name>
        <dbReference type="ChEBI" id="CHEBI:29105"/>
    </ligand>
</feature>
<evidence type="ECO:0000256" key="3">
    <source>
        <dbReference type="ARBA" id="ARBA00022723"/>
    </source>
</evidence>
<comment type="cofactor">
    <cofactor evidence="5">
        <name>Zn(2+)</name>
        <dbReference type="ChEBI" id="CHEBI:29105"/>
    </cofactor>
</comment>
<proteinExistence type="predicted"/>
<feature type="domain" description="Hcy-binding" evidence="6">
    <location>
        <begin position="2"/>
        <end position="309"/>
    </location>
</feature>
<feature type="binding site" evidence="5">
    <location>
        <position position="294"/>
    </location>
    <ligand>
        <name>Zn(2+)</name>
        <dbReference type="ChEBI" id="CHEBI:29105"/>
    </ligand>
</feature>
<keyword evidence="4 5" id="KW-0862">Zinc</keyword>
<evidence type="ECO:0000259" key="6">
    <source>
        <dbReference type="PROSITE" id="PS50970"/>
    </source>
</evidence>
<keyword evidence="2 5" id="KW-0808">Transferase</keyword>
<dbReference type="RefSeq" id="WP_343132011.1">
    <property type="nucleotide sequence ID" value="NZ_JBCITK010000001.1"/>
</dbReference>
<dbReference type="GO" id="GO:0008168">
    <property type="term" value="F:methyltransferase activity"/>
    <property type="evidence" value="ECO:0007669"/>
    <property type="project" value="UniProtKB-KW"/>
</dbReference>
<protein>
    <submittedName>
        <fullName evidence="7">Homocysteine S-methyltransferase</fullName>
        <ecNumber evidence="7">2.1.1.10</ecNumber>
    </submittedName>
</protein>
<sequence>MNPIEQILTDFPLMILDGALATELERYGCDLNDPLWSAKILLEKPRVIKQVHTDYFEAGADCAITASYQATVKGYRRRGLSELEAAMLIKQSVELAVDARDAFWRVETNQHGRPKPLVAASVGPYGAYLADGSEFHGDYGLCEEELVLFHRERIKLLIEAGADVLACETIPCLVEAKAIARVLKDFPDVYAWLSFSAKDEQHINSGEKIADCARWLEGESQIAAVGINCTAPQFVESLITEAKANTAKPIIVYPNLGETYDPETKQWSNEGSAEPFVVNTKRWFEAGATVIGGCCRTTPEDIRGIHEWARG</sequence>
<dbReference type="NCBIfam" id="NF007020">
    <property type="entry name" value="PRK09485.1"/>
    <property type="match status" value="1"/>
</dbReference>
<dbReference type="PANTHER" id="PTHR46015">
    <property type="entry name" value="ZGC:172121"/>
    <property type="match status" value="1"/>
</dbReference>
<dbReference type="InterPro" id="IPR017226">
    <property type="entry name" value="BHMT-like"/>
</dbReference>
<dbReference type="EC" id="2.1.1.10" evidence="7"/>
<keyword evidence="8" id="KW-1185">Reference proteome</keyword>
<evidence type="ECO:0000256" key="5">
    <source>
        <dbReference type="PROSITE-ProRule" id="PRU00333"/>
    </source>
</evidence>
<evidence type="ECO:0000256" key="4">
    <source>
        <dbReference type="ARBA" id="ARBA00022833"/>
    </source>
</evidence>
<gene>
    <name evidence="7" type="primary">mmuM</name>
    <name evidence="7" type="ORF">MKY91_19920</name>
</gene>
<dbReference type="InterPro" id="IPR051486">
    <property type="entry name" value="Hcy_S-methyltransferase"/>
</dbReference>
<dbReference type="InterPro" id="IPR003726">
    <property type="entry name" value="HCY_dom"/>
</dbReference>
<keyword evidence="3 5" id="KW-0479">Metal-binding</keyword>
<dbReference type="PANTHER" id="PTHR46015:SF1">
    <property type="entry name" value="HOMOCYSTEINE S-METHYLTRANSFERASE-LIKE ISOFORM 1"/>
    <property type="match status" value="1"/>
</dbReference>
<evidence type="ECO:0000256" key="1">
    <source>
        <dbReference type="ARBA" id="ARBA00022603"/>
    </source>
</evidence>